<feature type="compositionally biased region" description="Polar residues" evidence="1">
    <location>
        <begin position="1"/>
        <end position="25"/>
    </location>
</feature>
<gene>
    <name evidence="2" type="ORF">B2M20_10735</name>
</gene>
<dbReference type="AlphaFoldDB" id="A0A1V4HYN4"/>
<evidence type="ECO:0000256" key="1">
    <source>
        <dbReference type="SAM" id="MobiDB-lite"/>
    </source>
</evidence>
<keyword evidence="3" id="KW-1185">Reference proteome</keyword>
<dbReference type="RefSeq" id="WP_079447009.1">
    <property type="nucleotide sequence ID" value="NZ_MWPQ01000040.1"/>
</dbReference>
<organism evidence="2 3">
    <name type="scientific">Nitrobacter vulgaris</name>
    <dbReference type="NCBI Taxonomy" id="29421"/>
    <lineage>
        <taxon>Bacteria</taxon>
        <taxon>Pseudomonadati</taxon>
        <taxon>Pseudomonadota</taxon>
        <taxon>Alphaproteobacteria</taxon>
        <taxon>Hyphomicrobiales</taxon>
        <taxon>Nitrobacteraceae</taxon>
        <taxon>Nitrobacter</taxon>
    </lineage>
</organism>
<feature type="region of interest" description="Disordered" evidence="1">
    <location>
        <begin position="1"/>
        <end position="28"/>
    </location>
</feature>
<name>A0A1V4HYN4_NITVU</name>
<evidence type="ECO:0000313" key="2">
    <source>
        <dbReference type="EMBL" id="OPH82979.1"/>
    </source>
</evidence>
<comment type="caution">
    <text evidence="2">The sequence shown here is derived from an EMBL/GenBank/DDBJ whole genome shotgun (WGS) entry which is preliminary data.</text>
</comment>
<dbReference type="Proteomes" id="UP000189940">
    <property type="component" value="Unassembled WGS sequence"/>
</dbReference>
<proteinExistence type="predicted"/>
<dbReference type="OrthoDB" id="9975125at2"/>
<accession>A0A1V4HYN4</accession>
<evidence type="ECO:0000313" key="3">
    <source>
        <dbReference type="Proteomes" id="UP000189940"/>
    </source>
</evidence>
<dbReference type="EMBL" id="MWPQ01000040">
    <property type="protein sequence ID" value="OPH82979.1"/>
    <property type="molecule type" value="Genomic_DNA"/>
</dbReference>
<reference evidence="2 3" key="1">
    <citation type="submission" date="2017-02" db="EMBL/GenBank/DDBJ databases">
        <title>Genome sequence of the nitrite-oxidizing bacterium Nitrobacter vulgaris strain Ab1.</title>
        <authorList>
            <person name="Mellbye B.L."/>
            <person name="Davis E.W."/>
            <person name="Spieck E."/>
            <person name="Chang J.H."/>
            <person name="Bottomley P.J."/>
            <person name="Sayavedra-Soto L.A."/>
        </authorList>
    </citation>
    <scope>NUCLEOTIDE SEQUENCE [LARGE SCALE GENOMIC DNA]</scope>
    <source>
        <strain evidence="2 3">Ab1</strain>
    </source>
</reference>
<sequence length="153" mass="16990">MSNVVTFPGSSTGRAPASESPNKPSQEMAWRSREHVQSSIKEHRAAWDRYAQAVAWVAAVESGNLPVGQIEAAKQDLAELHAEMDYCARMLLVCMPTDVKALIELLLYLERNFTILPQEIRHAGVSSNSLAFDLLRTVRLSLREVLKANKSSL</sequence>
<protein>
    <submittedName>
        <fullName evidence="2">Uncharacterized protein</fullName>
    </submittedName>
</protein>